<reference evidence="8" key="3">
    <citation type="submission" date="2016-10" db="EMBL/GenBank/DDBJ databases">
        <authorList>
            <person name="de Groot N.N."/>
        </authorList>
    </citation>
    <scope>NUCLEOTIDE SEQUENCE [LARGE SCALE GENOMIC DNA]</scope>
    <source>
        <strain evidence="8">CCBAU85039</strain>
    </source>
</reference>
<dbReference type="PROSITE" id="PS50983">
    <property type="entry name" value="FE_B12_PBP"/>
    <property type="match status" value="1"/>
</dbReference>
<reference evidence="10" key="2">
    <citation type="submission" date="2016-10" db="EMBL/GenBank/DDBJ databases">
        <authorList>
            <person name="Wibberg D."/>
        </authorList>
    </citation>
    <scope>NUCLEOTIDE SEQUENCE [LARGE SCALE GENOMIC DNA]</scope>
</reference>
<evidence type="ECO:0000256" key="1">
    <source>
        <dbReference type="ARBA" id="ARBA00004196"/>
    </source>
</evidence>
<dbReference type="Proteomes" id="UP000198939">
    <property type="component" value="Unassembled WGS sequence"/>
</dbReference>
<evidence type="ECO:0000256" key="5">
    <source>
        <dbReference type="ARBA" id="ARBA00022729"/>
    </source>
</evidence>
<evidence type="ECO:0000313" key="9">
    <source>
        <dbReference type="EMBL" id="SEO70559.1"/>
    </source>
</evidence>
<dbReference type="Proteomes" id="UP000183063">
    <property type="component" value="Unassembled WGS sequence"/>
</dbReference>
<evidence type="ECO:0000313" key="10">
    <source>
        <dbReference type="Proteomes" id="UP000183063"/>
    </source>
</evidence>
<feature type="chain" id="PRO_5011451833" evidence="6">
    <location>
        <begin position="23"/>
        <end position="292"/>
    </location>
</feature>
<evidence type="ECO:0000313" key="8">
    <source>
        <dbReference type="EMBL" id="SEI08265.1"/>
    </source>
</evidence>
<dbReference type="InterPro" id="IPR051313">
    <property type="entry name" value="Bact_iron-sidero_bind"/>
</dbReference>
<feature type="signal peptide" evidence="6">
    <location>
        <begin position="1"/>
        <end position="22"/>
    </location>
</feature>
<comment type="similarity">
    <text evidence="2">Belongs to the bacterial solute-binding protein 8 family.</text>
</comment>
<evidence type="ECO:0000256" key="6">
    <source>
        <dbReference type="SAM" id="SignalP"/>
    </source>
</evidence>
<dbReference type="PRINTS" id="PR01715">
    <property type="entry name" value="FERRIBNDNGPP"/>
</dbReference>
<protein>
    <submittedName>
        <fullName evidence="9">Iron complex transport system substrate-binding protein</fullName>
    </submittedName>
    <submittedName>
        <fullName evidence="8">Iron(III)-hydroxamate-binding protein FhuD</fullName>
    </submittedName>
</protein>
<feature type="domain" description="Fe/B12 periplasmic-binding" evidence="7">
    <location>
        <begin position="31"/>
        <end position="292"/>
    </location>
</feature>
<organism evidence="8 10">
    <name type="scientific">Rhizobium tibeticum</name>
    <dbReference type="NCBI Taxonomy" id="501024"/>
    <lineage>
        <taxon>Bacteria</taxon>
        <taxon>Pseudomonadati</taxon>
        <taxon>Pseudomonadota</taxon>
        <taxon>Alphaproteobacteria</taxon>
        <taxon>Hyphomicrobiales</taxon>
        <taxon>Rhizobiaceae</taxon>
        <taxon>Rhizobium/Agrobacterium group</taxon>
        <taxon>Rhizobium</taxon>
    </lineage>
</organism>
<dbReference type="InterPro" id="IPR002491">
    <property type="entry name" value="ABC_transptr_periplasmic_BD"/>
</dbReference>
<evidence type="ECO:0000313" key="11">
    <source>
        <dbReference type="Proteomes" id="UP000198939"/>
    </source>
</evidence>
<accession>A0A1H8RV67</accession>
<dbReference type="InterPro" id="IPR006311">
    <property type="entry name" value="TAT_signal"/>
</dbReference>
<name>A0A1H8RV67_9HYPH</name>
<evidence type="ECO:0000259" key="7">
    <source>
        <dbReference type="PROSITE" id="PS50983"/>
    </source>
</evidence>
<dbReference type="RefSeq" id="WP_072378432.1">
    <property type="nucleotide sequence ID" value="NZ_FNXB01000025.1"/>
</dbReference>
<keyword evidence="3" id="KW-0813">Transport</keyword>
<keyword evidence="5 6" id="KW-0732">Signal</keyword>
<evidence type="ECO:0000256" key="3">
    <source>
        <dbReference type="ARBA" id="ARBA00022448"/>
    </source>
</evidence>
<dbReference type="PANTHER" id="PTHR30532:SF1">
    <property type="entry name" value="IRON(3+)-HYDROXAMATE-BINDING PROTEIN FHUD"/>
    <property type="match status" value="1"/>
</dbReference>
<proteinExistence type="inferred from homology"/>
<dbReference type="Pfam" id="PF01497">
    <property type="entry name" value="Peripla_BP_2"/>
    <property type="match status" value="1"/>
</dbReference>
<evidence type="ECO:0000256" key="2">
    <source>
        <dbReference type="ARBA" id="ARBA00008814"/>
    </source>
</evidence>
<keyword evidence="4" id="KW-0406">Ion transport</keyword>
<dbReference type="GO" id="GO:1901678">
    <property type="term" value="P:iron coordination entity transport"/>
    <property type="evidence" value="ECO:0007669"/>
    <property type="project" value="UniProtKB-ARBA"/>
</dbReference>
<dbReference type="EMBL" id="FOCV01000022">
    <property type="protein sequence ID" value="SEO70559.1"/>
    <property type="molecule type" value="Genomic_DNA"/>
</dbReference>
<dbReference type="AlphaFoldDB" id="A0A1H8RV67"/>
<dbReference type="PROSITE" id="PS51318">
    <property type="entry name" value="TAT"/>
    <property type="match status" value="1"/>
</dbReference>
<sequence>MSTSLLSRRTFLAIAATLVAGAAQGRSPEPRVATLDWALLETLLTIGANVVAATELRQFRQVAVTPAVPETVADLGLRGTPNLEVLRFARPDLIFNSNFYAWADPIMSRIAAVENHAIYMPGKSPYGLAEQATLAIGERLERAQARLLVENLSAKLDRYKALFAAGDGRPVLPINLGDARHYRVFGSDSMFGEVLQRIGLTNAWRGATSYSATAPVGIETLASMPDAWIILIPPHSQDAFDTLTGSAFWKALPAVQENRVLTTGSINPYGALPAASRFADFLANGFSRVRNG</sequence>
<keyword evidence="4" id="KW-0410">Iron transport</keyword>
<keyword evidence="4" id="KW-0408">Iron</keyword>
<dbReference type="STRING" id="501024.RTCCBAU85039_4307"/>
<dbReference type="SUPFAM" id="SSF53807">
    <property type="entry name" value="Helical backbone' metal receptor"/>
    <property type="match status" value="1"/>
</dbReference>
<comment type="subcellular location">
    <subcellularLocation>
        <location evidence="1">Cell envelope</location>
    </subcellularLocation>
</comment>
<dbReference type="PANTHER" id="PTHR30532">
    <property type="entry name" value="IRON III DICITRATE-BINDING PERIPLASMIC PROTEIN"/>
    <property type="match status" value="1"/>
</dbReference>
<keyword evidence="11" id="KW-1185">Reference proteome</keyword>
<dbReference type="Gene3D" id="3.40.50.1980">
    <property type="entry name" value="Nitrogenase molybdenum iron protein domain"/>
    <property type="match status" value="2"/>
</dbReference>
<reference evidence="9 11" key="1">
    <citation type="submission" date="2016-10" db="EMBL/GenBank/DDBJ databases">
        <authorList>
            <person name="Varghese N."/>
            <person name="Submissions S."/>
        </authorList>
    </citation>
    <scope>NUCLEOTIDE SEQUENCE [LARGE SCALE GENOMIC DNA]</scope>
    <source>
        <strain evidence="9 11">CGMCC 1.7071</strain>
    </source>
</reference>
<dbReference type="EMBL" id="FNXB01000025">
    <property type="protein sequence ID" value="SEI08265.1"/>
    <property type="molecule type" value="Genomic_DNA"/>
</dbReference>
<gene>
    <name evidence="8" type="primary">fhuD</name>
    <name evidence="8" type="ORF">RTCCBAU85039_4307</name>
    <name evidence="9" type="ORF">SAMN05216228_102296</name>
</gene>
<evidence type="ECO:0000256" key="4">
    <source>
        <dbReference type="ARBA" id="ARBA00022496"/>
    </source>
</evidence>
<dbReference type="OrthoDB" id="8370650at2"/>
<dbReference type="GO" id="GO:0030288">
    <property type="term" value="C:outer membrane-bounded periplasmic space"/>
    <property type="evidence" value="ECO:0007669"/>
    <property type="project" value="TreeGrafter"/>
</dbReference>